<name>A7TIF2_VANPO</name>
<dbReference type="AlphaFoldDB" id="A7TIF2"/>
<protein>
    <submittedName>
        <fullName evidence="1">Uncharacterized protein</fullName>
    </submittedName>
</protein>
<gene>
    <name evidence="1" type="ORF">Kpol_1010p2</name>
</gene>
<dbReference type="PhylomeDB" id="A7TIF2"/>
<dbReference type="Pfam" id="PF17316">
    <property type="entry name" value="Perilipin_2"/>
    <property type="match status" value="1"/>
</dbReference>
<dbReference type="HOGENOM" id="CLU_047747_0_0_1"/>
<dbReference type="KEGG" id="vpo:Kpol_1010p2"/>
<sequence length="316" mass="35798">MAILHRTRSMSKKLETTTLISREGGSAKIDQAPQDPDKATILPVKKYKTVEHLKAYPLVQQTNLILNEVAGTRMIIGNVKPVINNIRESKTVEMLSPVTDFVDTIIDSSLHATEIVVPSLKTKTYQRLGEEAMIPCNYVSRYSTTLTEKTTGLVKSNVYTPLHSQLLKWRRFYNKHVIDTDERPLIRSTFDPIVSPINDYVEILGDKYLPDKDRVVRDDFCCEIDRSVLLLLNISHKGLHALYKDVLETSMLPCNYVAHANKMWNDELDKIETMDVKSSFAATNKAISRLGKEATEYFSKSNKPQAQTQPSEPAKV</sequence>
<dbReference type="EMBL" id="DS480396">
    <property type="protein sequence ID" value="EDO17890.1"/>
    <property type="molecule type" value="Genomic_DNA"/>
</dbReference>
<evidence type="ECO:0000313" key="1">
    <source>
        <dbReference type="EMBL" id="EDO17890.1"/>
    </source>
</evidence>
<evidence type="ECO:0000313" key="2">
    <source>
        <dbReference type="Proteomes" id="UP000000267"/>
    </source>
</evidence>
<dbReference type="GeneID" id="5546146"/>
<reference evidence="1 2" key="1">
    <citation type="journal article" date="2007" name="Proc. Natl. Acad. Sci. U.S.A.">
        <title>Independent sorting-out of thousands of duplicated gene pairs in two yeast species descended from a whole-genome duplication.</title>
        <authorList>
            <person name="Scannell D.R."/>
            <person name="Frank A.C."/>
            <person name="Conant G.C."/>
            <person name="Byrne K.P."/>
            <person name="Woolfit M."/>
            <person name="Wolfe K.H."/>
        </authorList>
    </citation>
    <scope>NUCLEOTIDE SEQUENCE [LARGE SCALE GENOMIC DNA]</scope>
    <source>
        <strain evidence="2">ATCC 22028 / DSM 70294 / BCRC 21397 / CBS 2163 / NBRC 10782 / NRRL Y-8283 / UCD 57-17</strain>
    </source>
</reference>
<dbReference type="eggNOG" id="ENOG502RY6S">
    <property type="taxonomic scope" value="Eukaryota"/>
</dbReference>
<accession>A7TIF2</accession>
<keyword evidence="2" id="KW-1185">Reference proteome</keyword>
<organism evidence="2">
    <name type="scientific">Vanderwaltozyma polyspora (strain ATCC 22028 / DSM 70294 / BCRC 21397 / CBS 2163 / NBRC 10782 / NRRL Y-8283 / UCD 57-17)</name>
    <name type="common">Kluyveromyces polysporus</name>
    <dbReference type="NCBI Taxonomy" id="436907"/>
    <lineage>
        <taxon>Eukaryota</taxon>
        <taxon>Fungi</taxon>
        <taxon>Dikarya</taxon>
        <taxon>Ascomycota</taxon>
        <taxon>Saccharomycotina</taxon>
        <taxon>Saccharomycetes</taxon>
        <taxon>Saccharomycetales</taxon>
        <taxon>Saccharomycetaceae</taxon>
        <taxon>Vanderwaltozyma</taxon>
    </lineage>
</organism>
<dbReference type="InParanoid" id="A7TIF2"/>
<dbReference type="RefSeq" id="XP_001645748.1">
    <property type="nucleotide sequence ID" value="XM_001645698.1"/>
</dbReference>
<proteinExistence type="predicted"/>
<dbReference type="OMA" id="HIETYPI"/>
<dbReference type="Proteomes" id="UP000000267">
    <property type="component" value="Unassembled WGS sequence"/>
</dbReference>
<dbReference type="OrthoDB" id="376826at2759"/>